<name>A0A557ZWS8_9PSEU</name>
<dbReference type="AlphaFoldDB" id="A0A557ZWS8"/>
<dbReference type="InterPro" id="IPR051781">
    <property type="entry name" value="Metallo-dep_Hydrolase"/>
</dbReference>
<dbReference type="InterPro" id="IPR011059">
    <property type="entry name" value="Metal-dep_hydrolase_composite"/>
</dbReference>
<dbReference type="OrthoDB" id="3514520at2"/>
<reference evidence="3 4" key="1">
    <citation type="submission" date="2019-07" db="EMBL/GenBank/DDBJ databases">
        <title>New species of Amycolatopsis and Streptomyces.</title>
        <authorList>
            <person name="Duangmal K."/>
            <person name="Teo W.F.A."/>
            <person name="Lipun K."/>
        </authorList>
    </citation>
    <scope>NUCLEOTIDE SEQUENCE [LARGE SCALE GENOMIC DNA]</scope>
    <source>
        <strain evidence="3 4">JCM 30562</strain>
    </source>
</reference>
<dbReference type="GO" id="GO:0016810">
    <property type="term" value="F:hydrolase activity, acting on carbon-nitrogen (but not peptide) bonds"/>
    <property type="evidence" value="ECO:0007669"/>
    <property type="project" value="InterPro"/>
</dbReference>
<evidence type="ECO:0000256" key="1">
    <source>
        <dbReference type="SAM" id="MobiDB-lite"/>
    </source>
</evidence>
<feature type="domain" description="Amidohydrolase 3" evidence="2">
    <location>
        <begin position="72"/>
        <end position="128"/>
    </location>
</feature>
<proteinExistence type="predicted"/>
<feature type="region of interest" description="Disordered" evidence="1">
    <location>
        <begin position="128"/>
        <end position="150"/>
    </location>
</feature>
<evidence type="ECO:0000313" key="4">
    <source>
        <dbReference type="Proteomes" id="UP000318578"/>
    </source>
</evidence>
<protein>
    <submittedName>
        <fullName evidence="3">Amidohydrolase family protein</fullName>
    </submittedName>
</protein>
<dbReference type="SUPFAM" id="SSF51556">
    <property type="entry name" value="Metallo-dependent hydrolases"/>
    <property type="match status" value="1"/>
</dbReference>
<sequence length="150" mass="15712">MGPPWWRCVSTAAGTCPRSRRSTSPRTAARSPWRGRRVSRSPRAPISRHVPHVDLLTELRLLAGAGLGDAGALAAATTEAARLLRLDHDRGRIAAGLRADLVLLAGTDLDVSDLGSRIRRVWQAGRLVTPPAAPPSPSAGRPPGAASGSP</sequence>
<keyword evidence="4" id="KW-1185">Reference proteome</keyword>
<feature type="compositionally biased region" description="Low complexity" evidence="1">
    <location>
        <begin position="138"/>
        <end position="150"/>
    </location>
</feature>
<gene>
    <name evidence="3" type="ORF">FNH06_34705</name>
</gene>
<dbReference type="PANTHER" id="PTHR43135:SF3">
    <property type="entry name" value="ALPHA-D-RIBOSE 1-METHYLPHOSPHONATE 5-TRIPHOSPHATE DIPHOSPHATASE"/>
    <property type="match status" value="1"/>
</dbReference>
<evidence type="ECO:0000259" key="2">
    <source>
        <dbReference type="Pfam" id="PF07969"/>
    </source>
</evidence>
<dbReference type="InterPro" id="IPR013108">
    <property type="entry name" value="Amidohydro_3"/>
</dbReference>
<dbReference type="RefSeq" id="WP_144644508.1">
    <property type="nucleotide sequence ID" value="NZ_BNAX01000006.1"/>
</dbReference>
<dbReference type="Proteomes" id="UP000318578">
    <property type="component" value="Unassembled WGS sequence"/>
</dbReference>
<evidence type="ECO:0000313" key="3">
    <source>
        <dbReference type="EMBL" id="TVT16461.1"/>
    </source>
</evidence>
<dbReference type="Pfam" id="PF07969">
    <property type="entry name" value="Amidohydro_3"/>
    <property type="match status" value="1"/>
</dbReference>
<dbReference type="InterPro" id="IPR032466">
    <property type="entry name" value="Metal_Hydrolase"/>
</dbReference>
<dbReference type="PANTHER" id="PTHR43135">
    <property type="entry name" value="ALPHA-D-RIBOSE 1-METHYLPHOSPHONATE 5-TRIPHOSPHATE DIPHOSPHATASE"/>
    <property type="match status" value="1"/>
</dbReference>
<feature type="region of interest" description="Disordered" evidence="1">
    <location>
        <begin position="16"/>
        <end position="43"/>
    </location>
</feature>
<dbReference type="Gene3D" id="3.20.20.140">
    <property type="entry name" value="Metal-dependent hydrolases"/>
    <property type="match status" value="1"/>
</dbReference>
<keyword evidence="3" id="KW-0378">Hydrolase</keyword>
<organism evidence="3 4">
    <name type="scientific">Amycolatopsis acidiphila</name>
    <dbReference type="NCBI Taxonomy" id="715473"/>
    <lineage>
        <taxon>Bacteria</taxon>
        <taxon>Bacillati</taxon>
        <taxon>Actinomycetota</taxon>
        <taxon>Actinomycetes</taxon>
        <taxon>Pseudonocardiales</taxon>
        <taxon>Pseudonocardiaceae</taxon>
        <taxon>Amycolatopsis</taxon>
    </lineage>
</organism>
<dbReference type="EMBL" id="VJZA01000102">
    <property type="protein sequence ID" value="TVT16461.1"/>
    <property type="molecule type" value="Genomic_DNA"/>
</dbReference>
<dbReference type="Gene3D" id="2.30.40.10">
    <property type="entry name" value="Urease, subunit C, domain 1"/>
    <property type="match status" value="1"/>
</dbReference>
<accession>A0A557ZWS8</accession>
<comment type="caution">
    <text evidence="3">The sequence shown here is derived from an EMBL/GenBank/DDBJ whole genome shotgun (WGS) entry which is preliminary data.</text>
</comment>